<keyword evidence="2" id="KW-1134">Transmembrane beta strand</keyword>
<dbReference type="InterPro" id="IPR003423">
    <property type="entry name" value="OMP_efflux"/>
</dbReference>
<evidence type="ECO:0000313" key="3">
    <source>
        <dbReference type="EMBL" id="SHE96058.1"/>
    </source>
</evidence>
<organism evidence="3 4">
    <name type="scientific">Litoreibacter ascidiaceicola</name>
    <dbReference type="NCBI Taxonomy" id="1486859"/>
    <lineage>
        <taxon>Bacteria</taxon>
        <taxon>Pseudomonadati</taxon>
        <taxon>Pseudomonadota</taxon>
        <taxon>Alphaproteobacteria</taxon>
        <taxon>Rhodobacterales</taxon>
        <taxon>Roseobacteraceae</taxon>
        <taxon>Litoreibacter</taxon>
    </lineage>
</organism>
<dbReference type="SUPFAM" id="SSF56954">
    <property type="entry name" value="Outer membrane efflux proteins (OEP)"/>
    <property type="match status" value="1"/>
</dbReference>
<dbReference type="GO" id="GO:0005886">
    <property type="term" value="C:plasma membrane"/>
    <property type="evidence" value="ECO:0007669"/>
    <property type="project" value="UniProtKB-SubCell"/>
</dbReference>
<keyword evidence="2" id="KW-0564">Palmitate</keyword>
<dbReference type="Gene3D" id="1.20.1600.10">
    <property type="entry name" value="Outer membrane efflux proteins (OEP)"/>
    <property type="match status" value="1"/>
</dbReference>
<dbReference type="PANTHER" id="PTHR30203:SF25">
    <property type="entry name" value="OUTER MEMBRANE PROTEIN-RELATED"/>
    <property type="match status" value="1"/>
</dbReference>
<evidence type="ECO:0000256" key="1">
    <source>
        <dbReference type="ARBA" id="ARBA00007613"/>
    </source>
</evidence>
<dbReference type="Pfam" id="PF02321">
    <property type="entry name" value="OEP"/>
    <property type="match status" value="2"/>
</dbReference>
<dbReference type="GO" id="GO:0015562">
    <property type="term" value="F:efflux transmembrane transporter activity"/>
    <property type="evidence" value="ECO:0007669"/>
    <property type="project" value="InterPro"/>
</dbReference>
<dbReference type="EMBL" id="FQUV01000003">
    <property type="protein sequence ID" value="SHE96058.1"/>
    <property type="molecule type" value="Genomic_DNA"/>
</dbReference>
<evidence type="ECO:0000313" key="4">
    <source>
        <dbReference type="Proteomes" id="UP000184144"/>
    </source>
</evidence>
<dbReference type="Gene3D" id="2.20.200.10">
    <property type="entry name" value="Outer membrane efflux proteins (OEP)"/>
    <property type="match status" value="1"/>
</dbReference>
<dbReference type="PANTHER" id="PTHR30203">
    <property type="entry name" value="OUTER MEMBRANE CATION EFFLUX PROTEIN"/>
    <property type="match status" value="1"/>
</dbReference>
<dbReference type="NCBIfam" id="TIGR01845">
    <property type="entry name" value="outer_NodT"/>
    <property type="match status" value="1"/>
</dbReference>
<evidence type="ECO:0000256" key="2">
    <source>
        <dbReference type="RuleBase" id="RU362097"/>
    </source>
</evidence>
<comment type="subcellular location">
    <subcellularLocation>
        <location evidence="2">Cell membrane</location>
        <topology evidence="2">Lipid-anchor</topology>
    </subcellularLocation>
</comment>
<keyword evidence="2" id="KW-0472">Membrane</keyword>
<accession>A0A1M4XRH8</accession>
<dbReference type="RefSeq" id="WP_073142347.1">
    <property type="nucleotide sequence ID" value="NZ_FQUV01000003.1"/>
</dbReference>
<reference evidence="4" key="1">
    <citation type="submission" date="2016-11" db="EMBL/GenBank/DDBJ databases">
        <authorList>
            <person name="Varghese N."/>
            <person name="Submissions S."/>
        </authorList>
    </citation>
    <scope>NUCLEOTIDE SEQUENCE [LARGE SCALE GENOMIC DNA]</scope>
    <source>
        <strain evidence="4">DSM 100566</strain>
    </source>
</reference>
<keyword evidence="2" id="KW-0812">Transmembrane</keyword>
<keyword evidence="4" id="KW-1185">Reference proteome</keyword>
<protein>
    <submittedName>
        <fullName evidence="3">Outer membrane protein, multidrug efflux system</fullName>
    </submittedName>
</protein>
<dbReference type="Proteomes" id="UP000184144">
    <property type="component" value="Unassembled WGS sequence"/>
</dbReference>
<dbReference type="InterPro" id="IPR010131">
    <property type="entry name" value="MdtP/NodT-like"/>
</dbReference>
<dbReference type="PROSITE" id="PS51257">
    <property type="entry name" value="PROKAR_LIPOPROTEIN"/>
    <property type="match status" value="1"/>
</dbReference>
<sequence>MIRTFITTGMAFALIGCTTVGPDYEQPTMDLAPEFVLGGSTTLLDGRADPWWQRLNDQLLNDLVVRGASQNLDVQSAIERIAAANAALGQTGLNAQTDGSISANSQRRGINGTTDSTQTLEINAGYVIDLFGGVVRGQERAIATFHASQLDAGTIRLAYLADLTNSYIQARYYQEAAAVTRQTIASRRQTLSVVNQRRAVEEATELEVQQARSLLASAEASLPILVANFEINVFRAATLVAEPAAPLLEQMQRGAPQPRPSGVTTVGLPADLLRNRPDVRAAERNFAAATAQVGVAQAQLYPSIELAGTLGIGTVDRWSFGPFVSIPMLNRGLLRSRKRVAESAAREAELAWRKSVLNAVEEVQTAMTLCRNWNLQIRHLRRAAASSKAVLNLSRETYALGSVTLAEVLDAERVYANDRLTLADAVRNFSVSWMRLQVATGRGWSVETFRTISEMKAPDLTPDPLGVEAERYATNN</sequence>
<comment type="similarity">
    <text evidence="1 2">Belongs to the outer membrane factor (OMF) (TC 1.B.17) family.</text>
</comment>
<name>A0A1M4XRH8_9RHOB</name>
<gene>
    <name evidence="3" type="ORF">SAMN05444273_103272</name>
</gene>
<dbReference type="STRING" id="1486859.SAMN05444273_103272"/>
<dbReference type="AlphaFoldDB" id="A0A1M4XRH8"/>
<proteinExistence type="inferred from homology"/>
<keyword evidence="2" id="KW-0449">Lipoprotein</keyword>